<feature type="domain" description="Nuclear factor related to kappa-B-binding protein second winged helix" evidence="3">
    <location>
        <begin position="478"/>
        <end position="625"/>
    </location>
</feature>
<dbReference type="EMBL" id="SJOL01004965">
    <property type="protein sequence ID" value="TGZ70981.1"/>
    <property type="molecule type" value="Genomic_DNA"/>
</dbReference>
<dbReference type="Gene3D" id="1.10.10.2430">
    <property type="entry name" value="NFRKB winged helix-like domain"/>
    <property type="match status" value="1"/>
</dbReference>
<feature type="region of interest" description="Disordered" evidence="1">
    <location>
        <begin position="642"/>
        <end position="696"/>
    </location>
</feature>
<accession>A0A4S2M3U8</accession>
<dbReference type="PANTHER" id="PTHR13052:SF3">
    <property type="entry name" value="NUCLEAR FACTOR RELATED TO KAPPA-B-BINDING PROTEIN"/>
    <property type="match status" value="1"/>
</dbReference>
<dbReference type="InterPro" id="IPR024867">
    <property type="entry name" value="NFRKB"/>
</dbReference>
<name>A0A4S2M3U8_OPIFE</name>
<dbReference type="InterPro" id="IPR038106">
    <property type="entry name" value="NFRKB_winged_sf"/>
</dbReference>
<evidence type="ECO:0000313" key="4">
    <source>
        <dbReference type="EMBL" id="TGZ70981.1"/>
    </source>
</evidence>
<reference evidence="4 5" key="1">
    <citation type="journal article" date="2019" name="BMC Genomics">
        <title>New insights from Opisthorchis felineus genome: update on genomics of the epidemiologically important liver flukes.</title>
        <authorList>
            <person name="Ershov N.I."/>
            <person name="Mordvinov V.A."/>
            <person name="Prokhortchouk E.B."/>
            <person name="Pakharukova M.Y."/>
            <person name="Gunbin K.V."/>
            <person name="Ustyantsev K."/>
            <person name="Genaev M.A."/>
            <person name="Blinov A.G."/>
            <person name="Mazur A."/>
            <person name="Boulygina E."/>
            <person name="Tsygankova S."/>
            <person name="Khrameeva E."/>
            <person name="Chekanov N."/>
            <person name="Fan G."/>
            <person name="Xiao A."/>
            <person name="Zhang H."/>
            <person name="Xu X."/>
            <person name="Yang H."/>
            <person name="Solovyev V."/>
            <person name="Lee S.M."/>
            <person name="Liu X."/>
            <person name="Afonnikov D.A."/>
            <person name="Skryabin K.G."/>
        </authorList>
    </citation>
    <scope>NUCLEOTIDE SEQUENCE [LARGE SCALE GENOMIC DNA]</scope>
    <source>
        <strain evidence="4">AK-0245</strain>
        <tissue evidence="4">Whole organism</tissue>
    </source>
</reference>
<organism evidence="4 5">
    <name type="scientific">Opisthorchis felineus</name>
    <dbReference type="NCBI Taxonomy" id="147828"/>
    <lineage>
        <taxon>Eukaryota</taxon>
        <taxon>Metazoa</taxon>
        <taxon>Spiralia</taxon>
        <taxon>Lophotrochozoa</taxon>
        <taxon>Platyhelminthes</taxon>
        <taxon>Trematoda</taxon>
        <taxon>Digenea</taxon>
        <taxon>Opisthorchiida</taxon>
        <taxon>Opisthorchiata</taxon>
        <taxon>Opisthorchiidae</taxon>
        <taxon>Opisthorchis</taxon>
    </lineage>
</organism>
<dbReference type="GO" id="GO:0002020">
    <property type="term" value="F:protease binding"/>
    <property type="evidence" value="ECO:0007669"/>
    <property type="project" value="TreeGrafter"/>
</dbReference>
<evidence type="ECO:0000259" key="2">
    <source>
        <dbReference type="Pfam" id="PF14465"/>
    </source>
</evidence>
<dbReference type="STRING" id="147828.A0A4S2M3U8"/>
<keyword evidence="5" id="KW-1185">Reference proteome</keyword>
<dbReference type="PANTHER" id="PTHR13052">
    <property type="entry name" value="NFRKB-RELATED"/>
    <property type="match status" value="1"/>
</dbReference>
<feature type="region of interest" description="Disordered" evidence="1">
    <location>
        <begin position="399"/>
        <end position="419"/>
    </location>
</feature>
<dbReference type="OrthoDB" id="70874at2759"/>
<comment type="caution">
    <text evidence="4">The sequence shown here is derived from an EMBL/GenBank/DDBJ whole genome shotgun (WGS) entry which is preliminary data.</text>
</comment>
<dbReference type="InterPro" id="IPR025220">
    <property type="entry name" value="NFRKB_WH_1"/>
</dbReference>
<sequence length="848" mass="95441">MGDVLLKSTCVEFTEPQMPEKFYPVDDSVSAYYQKLATEHDSVRQQLRERISQLKRFMKHEGDNMETCLTQFSKPGYLHSIDPSIESKVAEAFAKLMGDVESKAKDLKPMDDINANASVHALLREHRARLEASPAPSELSILQRTTVYSLVKRVQVERFRDQGMGEGVPSSRSHRALKPMGFVRRATRRLGRPPARSDKWCKVTGSRTDSGIIWPSSEHGLFCLLRGFLTQGGERRRLTTAQLCEYVREWQTQMGLKLQRAGGVWTWISRTEDWSAITPSALQFLTAEAIPNSSTGSTGVIRHSSRRLVCPRPFVDPKPRVHQWSWLLAPPTATSVAGNAQLLMFEAEAKELADLFTEWLRAPRGLGGLADAEWLASATPVGGAGRRRRKARVELAESAVSRGCSDSGDTDESGLLRITGDLSESDDNELVRGMKISDPKYRQGKLHKATVVLDDTVPPPFCPTNWKLKPFSEEQVISFQSQEAERFARPWLPFVYRIQSYESVVGPLRSAPSAASQGATVVLHQSTHVKARDHPLLRPDRPIYVSLAEIVRDAVACLPNGEGTRGDITTLVQNSGFLLQFVDQRKLQQCVSSALDRLQGEASDPSVYFNAAHRIWVYRHRHRTPEEFAEIHETRCAMNEAKKSVQRGDVRTSSTAASAAPKFRGPRMSLSHTRHPDPTSSTSRYVPSHPGRLPTHSGPGHLQRYLCNLHPETTFASQSDEDEVSDVHIPDIEELEAADRLRQVRGSYSFFPEHYSFYGQGEDEDEEIDYEFDAVQEEQLIVEPTNYILDDSDGLYSTSFRGSLRPRRVFGPSVGYQHRFRSSHQHRHAADHNPPTDDFLELHRSLRQ</sequence>
<dbReference type="AlphaFoldDB" id="A0A4S2M3U8"/>
<dbReference type="Pfam" id="PF25793">
    <property type="entry name" value="WHD_2nd_NFRKB"/>
    <property type="match status" value="1"/>
</dbReference>
<dbReference type="Proteomes" id="UP000308267">
    <property type="component" value="Unassembled WGS sequence"/>
</dbReference>
<dbReference type="GO" id="GO:0031011">
    <property type="term" value="C:Ino80 complex"/>
    <property type="evidence" value="ECO:0007669"/>
    <property type="project" value="InterPro"/>
</dbReference>
<protein>
    <submittedName>
        <fullName evidence="4">Uncharacterized protein</fullName>
    </submittedName>
</protein>
<evidence type="ECO:0000313" key="5">
    <source>
        <dbReference type="Proteomes" id="UP000308267"/>
    </source>
</evidence>
<gene>
    <name evidence="4" type="ORF">CRM22_002883</name>
</gene>
<proteinExistence type="predicted"/>
<feature type="domain" description="Nuclear factor related to kappa-B-binding protein winged helix-like" evidence="2">
    <location>
        <begin position="222"/>
        <end position="327"/>
    </location>
</feature>
<dbReference type="InterPro" id="IPR057748">
    <property type="entry name" value="NFRKB_WH_2"/>
</dbReference>
<evidence type="ECO:0000256" key="1">
    <source>
        <dbReference type="SAM" id="MobiDB-lite"/>
    </source>
</evidence>
<evidence type="ECO:0000259" key="3">
    <source>
        <dbReference type="Pfam" id="PF25793"/>
    </source>
</evidence>
<dbReference type="Pfam" id="PF14465">
    <property type="entry name" value="WHD_1st_NFRKB"/>
    <property type="match status" value="1"/>
</dbReference>